<feature type="non-terminal residue" evidence="2">
    <location>
        <position position="47"/>
    </location>
</feature>
<evidence type="ECO:0000256" key="1">
    <source>
        <dbReference type="SAM" id="Phobius"/>
    </source>
</evidence>
<keyword evidence="3" id="KW-1185">Reference proteome</keyword>
<evidence type="ECO:0000313" key="2">
    <source>
        <dbReference type="EMBL" id="EEI86792.1"/>
    </source>
</evidence>
<protein>
    <submittedName>
        <fullName evidence="2">Uncharacterized protein</fullName>
    </submittedName>
</protein>
<dbReference type="Proteomes" id="UP000005984">
    <property type="component" value="Unassembled WGS sequence"/>
</dbReference>
<dbReference type="HOGENOM" id="CLU_3176751_0_0_9"/>
<organism evidence="2 3">
    <name type="scientific">Anaerococcus lactolyticus ATCC 51172</name>
    <dbReference type="NCBI Taxonomy" id="525254"/>
    <lineage>
        <taxon>Bacteria</taxon>
        <taxon>Bacillati</taxon>
        <taxon>Bacillota</taxon>
        <taxon>Tissierellia</taxon>
        <taxon>Tissierellales</taxon>
        <taxon>Peptoniphilaceae</taxon>
        <taxon>Anaerococcus</taxon>
    </lineage>
</organism>
<keyword evidence="1" id="KW-0812">Transmembrane</keyword>
<keyword evidence="1" id="KW-1133">Transmembrane helix</keyword>
<comment type="caution">
    <text evidence="2">The sequence shown here is derived from an EMBL/GenBank/DDBJ whole genome shotgun (WGS) entry which is preliminary data.</text>
</comment>
<name>C2BE74_9FIRM</name>
<sequence>MFDLLSHLWFSVWHFSCADSIIVPHAFFLVKDFYLFFMTFFLFLQVF</sequence>
<keyword evidence="1" id="KW-0472">Membrane</keyword>
<accession>C2BE74</accession>
<reference evidence="2 3" key="1">
    <citation type="submission" date="2008-10" db="EMBL/GenBank/DDBJ databases">
        <authorList>
            <person name="Qin X."/>
            <person name="Bachman B."/>
            <person name="Battles P."/>
            <person name="Bell A."/>
            <person name="Bess C."/>
            <person name="Bickham C."/>
            <person name="Chaboub L."/>
            <person name="Chen D."/>
            <person name="Coyle M."/>
            <person name="Deiros D.R."/>
            <person name="Dinh H."/>
            <person name="Forbes L."/>
            <person name="Fowler G."/>
            <person name="Francisco L."/>
            <person name="Fu Q."/>
            <person name="Gubbala S."/>
            <person name="Hale W."/>
            <person name="Han Y."/>
            <person name="Hemphill L."/>
            <person name="Highlander S.K."/>
            <person name="Hirani K."/>
            <person name="Hogues M."/>
            <person name="Jackson L."/>
            <person name="Jakkamsetti A."/>
            <person name="Javaid M."/>
            <person name="Jiang H."/>
            <person name="Korchina V."/>
            <person name="Kovar C."/>
            <person name="Lara F."/>
            <person name="Lee S."/>
            <person name="Mata R."/>
            <person name="Mathew T."/>
            <person name="Moen C."/>
            <person name="Morales K."/>
            <person name="Munidasa M."/>
            <person name="Nazareth L."/>
            <person name="Ngo R."/>
            <person name="Nguyen L."/>
            <person name="Okwuonu G."/>
            <person name="Ongeri F."/>
            <person name="Patil S."/>
            <person name="Petrosino J."/>
            <person name="Pham C."/>
            <person name="Pham P."/>
            <person name="Pu L.-L."/>
            <person name="Puazo M."/>
            <person name="Raj R."/>
            <person name="Reid J."/>
            <person name="Rouhana J."/>
            <person name="Saada N."/>
            <person name="Shang Y."/>
            <person name="Simmons D."/>
            <person name="Thornton R."/>
            <person name="Warren J."/>
            <person name="Weissenberger G."/>
            <person name="Zhang J."/>
            <person name="Zhang L."/>
            <person name="Zhou C."/>
            <person name="Zhu D."/>
            <person name="Muzny D."/>
            <person name="Worley K."/>
            <person name="Gibbs R."/>
        </authorList>
    </citation>
    <scope>NUCLEOTIDE SEQUENCE [LARGE SCALE GENOMIC DNA]</scope>
    <source>
        <strain evidence="2 3">ATCC 51172</strain>
    </source>
</reference>
<proteinExistence type="predicted"/>
<dbReference type="AlphaFoldDB" id="C2BE74"/>
<feature type="transmembrane region" description="Helical" evidence="1">
    <location>
        <begin position="28"/>
        <end position="46"/>
    </location>
</feature>
<evidence type="ECO:0000313" key="3">
    <source>
        <dbReference type="Proteomes" id="UP000005984"/>
    </source>
</evidence>
<gene>
    <name evidence="2" type="ORF">HMPREF0072_0644</name>
</gene>
<dbReference type="EMBL" id="ABYO01000187">
    <property type="protein sequence ID" value="EEI86792.1"/>
    <property type="molecule type" value="Genomic_DNA"/>
</dbReference>